<evidence type="ECO:0000313" key="15">
    <source>
        <dbReference type="Proteomes" id="UP001142325"/>
    </source>
</evidence>
<dbReference type="InterPro" id="IPR037069">
    <property type="entry name" value="AcylCoA_DH/ox_N_sf"/>
</dbReference>
<comment type="similarity">
    <text evidence="2 10">Belongs to the acyl-CoA dehydrogenase family.</text>
</comment>
<reference evidence="14" key="2">
    <citation type="submission" date="2023-01" db="EMBL/GenBank/DDBJ databases">
        <authorList>
            <person name="Sun Q."/>
            <person name="Evtushenko L."/>
        </authorList>
    </citation>
    <scope>NUCLEOTIDE SEQUENCE</scope>
    <source>
        <strain evidence="14">VKM Ac-1958</strain>
    </source>
</reference>
<comment type="catalytic activity">
    <reaction evidence="6">
        <text>3-(methylsulfanyl)propanoyl-CoA + oxidized [electron-transfer flavoprotein] + H(+) = 3-(methylsulfanyl)acryloyl-CoA + reduced [electron-transfer flavoprotein]</text>
        <dbReference type="Rhea" id="RHEA:52612"/>
        <dbReference type="Rhea" id="RHEA-COMP:10685"/>
        <dbReference type="Rhea" id="RHEA-COMP:10686"/>
        <dbReference type="ChEBI" id="CHEBI:15378"/>
        <dbReference type="ChEBI" id="CHEBI:57692"/>
        <dbReference type="ChEBI" id="CHEBI:58307"/>
        <dbReference type="ChEBI" id="CHEBI:82815"/>
        <dbReference type="ChEBI" id="CHEBI:84994"/>
        <dbReference type="EC" id="1.3.99.41"/>
    </reaction>
    <physiologicalReaction direction="left-to-right" evidence="6">
        <dbReference type="Rhea" id="RHEA:52613"/>
    </physiologicalReaction>
</comment>
<dbReference type="RefSeq" id="WP_204937974.1">
    <property type="nucleotide sequence ID" value="NZ_BAAAUM010000002.1"/>
</dbReference>
<dbReference type="SUPFAM" id="SSF47203">
    <property type="entry name" value="Acyl-CoA dehydrogenase C-terminal domain-like"/>
    <property type="match status" value="1"/>
</dbReference>
<keyword evidence="4 10" id="KW-0274">FAD</keyword>
<evidence type="ECO:0000256" key="9">
    <source>
        <dbReference type="ARBA" id="ARBA00069043"/>
    </source>
</evidence>
<dbReference type="FunFam" id="2.40.110.10:FF:000031">
    <property type="entry name" value="Acyl-CoA dehydrogenase, putative"/>
    <property type="match status" value="1"/>
</dbReference>
<dbReference type="Gene3D" id="1.20.140.10">
    <property type="entry name" value="Butyryl-CoA Dehydrogenase, subunit A, domain 3"/>
    <property type="match status" value="1"/>
</dbReference>
<feature type="domain" description="Acetyl-CoA dehydrogenase-like C-terminal" evidence="13">
    <location>
        <begin position="457"/>
        <end position="569"/>
    </location>
</feature>
<dbReference type="Proteomes" id="UP001142325">
    <property type="component" value="Unassembled WGS sequence"/>
</dbReference>
<keyword evidence="5 10" id="KW-0560">Oxidoreductase</keyword>
<dbReference type="InterPro" id="IPR052166">
    <property type="entry name" value="Diverse_Acyl-CoA_DH"/>
</dbReference>
<evidence type="ECO:0000259" key="13">
    <source>
        <dbReference type="Pfam" id="PF12806"/>
    </source>
</evidence>
<dbReference type="PANTHER" id="PTHR42803">
    <property type="entry name" value="ACYL-COA DEHYDROGENASE"/>
    <property type="match status" value="1"/>
</dbReference>
<dbReference type="InterPro" id="IPR036250">
    <property type="entry name" value="AcylCo_DH-like_C"/>
</dbReference>
<dbReference type="InterPro" id="IPR009075">
    <property type="entry name" value="AcylCo_DH/oxidase_C"/>
</dbReference>
<dbReference type="EC" id="1.3.99.41" evidence="8"/>
<name>A0A9W6HUH0_9MICO</name>
<evidence type="ECO:0000256" key="5">
    <source>
        <dbReference type="ARBA" id="ARBA00023002"/>
    </source>
</evidence>
<dbReference type="EMBL" id="BSET01000002">
    <property type="protein sequence ID" value="GLK03178.1"/>
    <property type="molecule type" value="Genomic_DNA"/>
</dbReference>
<evidence type="ECO:0000256" key="6">
    <source>
        <dbReference type="ARBA" id="ARBA00051388"/>
    </source>
</evidence>
<dbReference type="Gene3D" id="2.40.110.10">
    <property type="entry name" value="Butyryl-CoA Dehydrogenase, subunit A, domain 2"/>
    <property type="match status" value="1"/>
</dbReference>
<dbReference type="Pfam" id="PF00441">
    <property type="entry name" value="Acyl-CoA_dh_1"/>
    <property type="match status" value="1"/>
</dbReference>
<dbReference type="InterPro" id="IPR025878">
    <property type="entry name" value="Acyl-CoA_dh-like_C_dom"/>
</dbReference>
<feature type="domain" description="Acyl-CoA dehydrogenase/oxidase C-terminal" evidence="11">
    <location>
        <begin position="289"/>
        <end position="440"/>
    </location>
</feature>
<dbReference type="InterPro" id="IPR006091">
    <property type="entry name" value="Acyl-CoA_Oxase/DH_mid-dom"/>
</dbReference>
<dbReference type="Pfam" id="PF12806">
    <property type="entry name" value="Acyl-CoA_dh_C"/>
    <property type="match status" value="1"/>
</dbReference>
<sequence>MAADTPYVPPVSDYAFLYGEAFGLDLVARSSGGEITAEDAAEIVAGAGEFAASVLAPLEAVGDQVGAQLVDGTVRLPEGFAEAYLALVESGWITAEAPASAGGDGLPESVRAGLGEIWNASNAAFALCWLLTAGQIHALDAVASPEMREKFLTKLVSGEWTGTMNLTEPDAGTDLGAIRTMATPNDDGSWAISGQKIFITWGDHDIAENILHLVLARTPGAPEGAKGLSLFVVPRNHVADDGTVGERNGVTTVALEHKLGIHASPTCVLAYEGATGYLAGELHGGLAGMFVMMNSARAGMGFQATGISDRAYQQALAYAESRLQGPVIGRPAGTPIAQHPDVQRMLLSMSSRIFAMRALGVFTGDLFDRAETDGTGALAEFFVPILKGWATEDALLVTSDAIQVHGGMGFIEETGVAQHYRDARIMPIYEGTTAIQSNDLVGRKVIRDQGATAETLFVQIDETIAHLRALSHDVAQRTADRLERAVAASRRATADLIGFAGSPRDAYAVSVPYLMLLGTLAGGWMHGFAVVATLGSADADAARLTSADFYGAHHLPRVHALAETVAAGEIA</sequence>
<evidence type="ECO:0000256" key="10">
    <source>
        <dbReference type="RuleBase" id="RU362125"/>
    </source>
</evidence>
<evidence type="ECO:0000256" key="3">
    <source>
        <dbReference type="ARBA" id="ARBA00022630"/>
    </source>
</evidence>
<proteinExistence type="inferred from homology"/>
<protein>
    <recommendedName>
        <fullName evidence="9">3-methylmercaptopropionyl-CoA dehydrogenase</fullName>
        <ecNumber evidence="8">1.3.99.41</ecNumber>
    </recommendedName>
</protein>
<dbReference type="Pfam" id="PF02770">
    <property type="entry name" value="Acyl-CoA_dh_M"/>
    <property type="match status" value="1"/>
</dbReference>
<dbReference type="GO" id="GO:0050660">
    <property type="term" value="F:flavin adenine dinucleotide binding"/>
    <property type="evidence" value="ECO:0007669"/>
    <property type="project" value="InterPro"/>
</dbReference>
<dbReference type="InterPro" id="IPR009100">
    <property type="entry name" value="AcylCoA_DH/oxidase_NM_dom_sf"/>
</dbReference>
<evidence type="ECO:0000256" key="4">
    <source>
        <dbReference type="ARBA" id="ARBA00022827"/>
    </source>
</evidence>
<evidence type="ECO:0000313" key="14">
    <source>
        <dbReference type="EMBL" id="GLK03178.1"/>
    </source>
</evidence>
<accession>A0A9W6HUH0</accession>
<keyword evidence="3 10" id="KW-0285">Flavoprotein</keyword>
<comment type="function">
    <text evidence="7">Involved in the assimilation of dimethylsulphoniopropionate (DMSP), an important compound in the fixation of carbon in marine phytoplankton, by mediating the conversion of 3-(methylthio)propanoyl-CoA (MMPA-CoA) to 3-(methylthio)acryloyl-CoA (MTA-CoA).</text>
</comment>
<dbReference type="AlphaFoldDB" id="A0A9W6HUH0"/>
<evidence type="ECO:0000256" key="8">
    <source>
        <dbReference type="ARBA" id="ARBA00066694"/>
    </source>
</evidence>
<evidence type="ECO:0000256" key="7">
    <source>
        <dbReference type="ARBA" id="ARBA00058683"/>
    </source>
</evidence>
<comment type="caution">
    <text evidence="14">The sequence shown here is derived from an EMBL/GenBank/DDBJ whole genome shotgun (WGS) entry which is preliminary data.</text>
</comment>
<gene>
    <name evidence="14" type="ORF">GCM10017596_28930</name>
</gene>
<keyword evidence="15" id="KW-1185">Reference proteome</keyword>
<evidence type="ECO:0000259" key="11">
    <source>
        <dbReference type="Pfam" id="PF00441"/>
    </source>
</evidence>
<evidence type="ECO:0000259" key="12">
    <source>
        <dbReference type="Pfam" id="PF02770"/>
    </source>
</evidence>
<reference evidence="14" key="1">
    <citation type="journal article" date="2014" name="Int. J. Syst. Evol. Microbiol.">
        <title>Complete genome sequence of Corynebacterium casei LMG S-19264T (=DSM 44701T), isolated from a smear-ripened cheese.</title>
        <authorList>
            <consortium name="US DOE Joint Genome Institute (JGI-PGF)"/>
            <person name="Walter F."/>
            <person name="Albersmeier A."/>
            <person name="Kalinowski J."/>
            <person name="Ruckert C."/>
        </authorList>
    </citation>
    <scope>NUCLEOTIDE SEQUENCE</scope>
    <source>
        <strain evidence="14">VKM Ac-1958</strain>
    </source>
</reference>
<organism evidence="14 15">
    <name type="scientific">Microbacterium keratanolyticum</name>
    <dbReference type="NCBI Taxonomy" id="67574"/>
    <lineage>
        <taxon>Bacteria</taxon>
        <taxon>Bacillati</taxon>
        <taxon>Actinomycetota</taxon>
        <taxon>Actinomycetes</taxon>
        <taxon>Micrococcales</taxon>
        <taxon>Microbacteriaceae</taxon>
        <taxon>Microbacterium</taxon>
    </lineage>
</organism>
<evidence type="ECO:0000256" key="1">
    <source>
        <dbReference type="ARBA" id="ARBA00001974"/>
    </source>
</evidence>
<evidence type="ECO:0000256" key="2">
    <source>
        <dbReference type="ARBA" id="ARBA00009347"/>
    </source>
</evidence>
<comment type="cofactor">
    <cofactor evidence="1 10">
        <name>FAD</name>
        <dbReference type="ChEBI" id="CHEBI:57692"/>
    </cofactor>
</comment>
<dbReference type="SUPFAM" id="SSF56645">
    <property type="entry name" value="Acyl-CoA dehydrogenase NM domain-like"/>
    <property type="match status" value="1"/>
</dbReference>
<dbReference type="InterPro" id="IPR046373">
    <property type="entry name" value="Acyl-CoA_Oxase/DH_mid-dom_sf"/>
</dbReference>
<dbReference type="Gene3D" id="1.10.540.10">
    <property type="entry name" value="Acyl-CoA dehydrogenase/oxidase, N-terminal domain"/>
    <property type="match status" value="1"/>
</dbReference>
<feature type="domain" description="Acyl-CoA oxidase/dehydrogenase middle" evidence="12">
    <location>
        <begin position="164"/>
        <end position="272"/>
    </location>
</feature>
<dbReference type="GO" id="GO:0016627">
    <property type="term" value="F:oxidoreductase activity, acting on the CH-CH group of donors"/>
    <property type="evidence" value="ECO:0007669"/>
    <property type="project" value="InterPro"/>
</dbReference>
<dbReference type="PANTHER" id="PTHR42803:SF1">
    <property type="entry name" value="BROAD-SPECIFICITY LINEAR ACYL-COA DEHYDROGENASE FADE5"/>
    <property type="match status" value="1"/>
</dbReference>